<dbReference type="GO" id="GO:0016491">
    <property type="term" value="F:oxidoreductase activity"/>
    <property type="evidence" value="ECO:0007669"/>
    <property type="project" value="InterPro"/>
</dbReference>
<keyword evidence="1" id="KW-0812">Transmembrane</keyword>
<dbReference type="Pfam" id="PF01493">
    <property type="entry name" value="GXGXG"/>
    <property type="match status" value="1"/>
</dbReference>
<dbReference type="InterPro" id="IPR002489">
    <property type="entry name" value="Glu_synth_asu_C"/>
</dbReference>
<dbReference type="AlphaFoldDB" id="K1T0Y6"/>
<sequence>HVGDTLGYAMRDGDIFVEKRAGSRAGIHMKEFHELLPVVVIGGVAGAFLGEYMAGGILIVLGLDNSEKLPIVGPHCATGMHGGRIFIRGEVPQENISEHITAVKELDSRDTDELQRHVRAYCEKFGKSFDEIMSVPFAKLVPTTSTSVCKSLPHPTDKTYAKFISAPHNAQLCAALFLSA</sequence>
<organism evidence="3">
    <name type="scientific">human gut metagenome</name>
    <dbReference type="NCBI Taxonomy" id="408170"/>
    <lineage>
        <taxon>unclassified sequences</taxon>
        <taxon>metagenomes</taxon>
        <taxon>organismal metagenomes</taxon>
    </lineage>
</organism>
<feature type="transmembrane region" description="Helical" evidence="1">
    <location>
        <begin position="38"/>
        <end position="61"/>
    </location>
</feature>
<keyword evidence="1" id="KW-1133">Transmembrane helix</keyword>
<feature type="domain" description="Glutamate synthase alpha subunit C-terminal" evidence="2">
    <location>
        <begin position="2"/>
        <end position="110"/>
    </location>
</feature>
<proteinExistence type="predicted"/>
<dbReference type="PANTHER" id="PTHR39673">
    <property type="entry name" value="TUNGSTEN FORMYLMETHANOFURAN DEHYDROGENASE, SUBUNIT C (FWDC)"/>
    <property type="match status" value="1"/>
</dbReference>
<feature type="non-terminal residue" evidence="3">
    <location>
        <position position="1"/>
    </location>
</feature>
<dbReference type="Gene3D" id="2.160.20.60">
    <property type="entry name" value="Glutamate synthase, alpha subunit, C-terminal domain"/>
    <property type="match status" value="1"/>
</dbReference>
<evidence type="ECO:0000313" key="3">
    <source>
        <dbReference type="EMBL" id="EKC61359.1"/>
    </source>
</evidence>
<dbReference type="SUPFAM" id="SSF69336">
    <property type="entry name" value="Alpha subunit of glutamate synthase, C-terminal domain"/>
    <property type="match status" value="1"/>
</dbReference>
<dbReference type="PANTHER" id="PTHR39673:SF5">
    <property type="entry name" value="TUNGSTEN-CONTAINING FORMYLMETHANOFURAN DEHYDROGENASE 2 SUBUNIT C"/>
    <property type="match status" value="1"/>
</dbReference>
<protein>
    <submittedName>
        <fullName evidence="3">Glutamate synthase alpha subunit domain protein</fullName>
    </submittedName>
</protein>
<reference evidence="3" key="1">
    <citation type="journal article" date="2013" name="Environ. Microbiol.">
        <title>Microbiota from the distal guts of lean and obese adolescents exhibit partial functional redundancy besides clear differences in community structure.</title>
        <authorList>
            <person name="Ferrer M."/>
            <person name="Ruiz A."/>
            <person name="Lanza F."/>
            <person name="Haange S.B."/>
            <person name="Oberbach A."/>
            <person name="Till H."/>
            <person name="Bargiela R."/>
            <person name="Campoy C."/>
            <person name="Segura M.T."/>
            <person name="Richter M."/>
            <person name="von Bergen M."/>
            <person name="Seifert J."/>
            <person name="Suarez A."/>
        </authorList>
    </citation>
    <scope>NUCLEOTIDE SEQUENCE</scope>
</reference>
<accession>K1T0Y6</accession>
<name>K1T0Y6_9ZZZZ</name>
<keyword evidence="1" id="KW-0472">Membrane</keyword>
<comment type="caution">
    <text evidence="3">The sequence shown here is derived from an EMBL/GenBank/DDBJ whole genome shotgun (WGS) entry which is preliminary data.</text>
</comment>
<dbReference type="InterPro" id="IPR036485">
    <property type="entry name" value="Glu_synth_asu_C_sf"/>
</dbReference>
<evidence type="ECO:0000256" key="1">
    <source>
        <dbReference type="SAM" id="Phobius"/>
    </source>
</evidence>
<gene>
    <name evidence="3" type="ORF">LEA_12394</name>
</gene>
<evidence type="ECO:0000259" key="2">
    <source>
        <dbReference type="Pfam" id="PF01493"/>
    </source>
</evidence>
<dbReference type="EMBL" id="AJWY01008385">
    <property type="protein sequence ID" value="EKC61359.1"/>
    <property type="molecule type" value="Genomic_DNA"/>
</dbReference>